<keyword evidence="9 13" id="KW-1133">Transmembrane helix</keyword>
<feature type="transmembrane region" description="Helical" evidence="13">
    <location>
        <begin position="97"/>
        <end position="116"/>
    </location>
</feature>
<protein>
    <recommendedName>
        <fullName evidence="4">Probable multidrug resistance protein NorM</fullName>
    </recommendedName>
    <alternativeName>
        <fullName evidence="12">Multidrug-efflux transporter</fullName>
    </alternativeName>
</protein>
<dbReference type="InterPro" id="IPR002528">
    <property type="entry name" value="MATE_fam"/>
</dbReference>
<dbReference type="PANTHER" id="PTHR43298">
    <property type="entry name" value="MULTIDRUG RESISTANCE PROTEIN NORM-RELATED"/>
    <property type="match status" value="1"/>
</dbReference>
<dbReference type="GO" id="GO:0005886">
    <property type="term" value="C:plasma membrane"/>
    <property type="evidence" value="ECO:0007669"/>
    <property type="project" value="UniProtKB-SubCell"/>
</dbReference>
<comment type="function">
    <text evidence="1">Multidrug efflux pump.</text>
</comment>
<evidence type="ECO:0000256" key="12">
    <source>
        <dbReference type="ARBA" id="ARBA00031636"/>
    </source>
</evidence>
<evidence type="ECO:0000256" key="4">
    <source>
        <dbReference type="ARBA" id="ARBA00020268"/>
    </source>
</evidence>
<dbReference type="PIRSF" id="PIRSF006603">
    <property type="entry name" value="DinF"/>
    <property type="match status" value="1"/>
</dbReference>
<evidence type="ECO:0000313" key="14">
    <source>
        <dbReference type="EMBL" id="KGF53664.1"/>
    </source>
</evidence>
<feature type="transmembrane region" description="Helical" evidence="13">
    <location>
        <begin position="423"/>
        <end position="444"/>
    </location>
</feature>
<dbReference type="HOGENOM" id="CLU_012893_5_3_9"/>
<dbReference type="eggNOG" id="COG0534">
    <property type="taxonomic scope" value="Bacteria"/>
</dbReference>
<keyword evidence="15" id="KW-1185">Reference proteome</keyword>
<dbReference type="CDD" id="cd13137">
    <property type="entry name" value="MATE_NorM_like"/>
    <property type="match status" value="1"/>
</dbReference>
<reference evidence="14 15" key="1">
    <citation type="submission" date="2011-08" db="EMBL/GenBank/DDBJ databases">
        <title>The Genome Sequence of Clostridium orbiscindens 1_3_50AFAA.</title>
        <authorList>
            <consortium name="The Broad Institute Genome Sequencing Platform"/>
            <person name="Earl A."/>
            <person name="Ward D."/>
            <person name="Feldgarden M."/>
            <person name="Gevers D."/>
            <person name="Daigneault M."/>
            <person name="Strauss J."/>
            <person name="Allen-Vercoe E."/>
            <person name="Young S.K."/>
            <person name="Zeng Q."/>
            <person name="Gargeya S."/>
            <person name="Fitzgerald M."/>
            <person name="Haas B."/>
            <person name="Abouelleil A."/>
            <person name="Alvarado L."/>
            <person name="Arachchi H.M."/>
            <person name="Berlin A."/>
            <person name="Brown A."/>
            <person name="Chapman S.B."/>
            <person name="Chen Z."/>
            <person name="Dunbar C."/>
            <person name="Freedman E."/>
            <person name="Gearin G."/>
            <person name="Gellesch M."/>
            <person name="Goldberg J."/>
            <person name="Griggs A."/>
            <person name="Gujja S."/>
            <person name="Heiman D."/>
            <person name="Howarth C."/>
            <person name="Larson L."/>
            <person name="Lui A."/>
            <person name="MacDonald P.J.P."/>
            <person name="Montmayeur A."/>
            <person name="Murphy C."/>
            <person name="Neiman D."/>
            <person name="Pearson M."/>
            <person name="Priest M."/>
            <person name="Roberts A."/>
            <person name="Saif S."/>
            <person name="Shea T."/>
            <person name="Shenoy N."/>
            <person name="Sisk P."/>
            <person name="Stolte C."/>
            <person name="Sykes S."/>
            <person name="Wortman J."/>
            <person name="Nusbaum C."/>
            <person name="Birren B."/>
        </authorList>
    </citation>
    <scope>NUCLEOTIDE SEQUENCE [LARGE SCALE GENOMIC DNA]</scope>
    <source>
        <strain evidence="14 15">1_3_50AFAA</strain>
    </source>
</reference>
<dbReference type="GO" id="GO:0042910">
    <property type="term" value="F:xenobiotic transmembrane transporter activity"/>
    <property type="evidence" value="ECO:0007669"/>
    <property type="project" value="InterPro"/>
</dbReference>
<dbReference type="InterPro" id="IPR050222">
    <property type="entry name" value="MATE_MdtK"/>
</dbReference>
<feature type="transmembrane region" description="Helical" evidence="13">
    <location>
        <begin position="195"/>
        <end position="217"/>
    </location>
</feature>
<keyword evidence="7" id="KW-1003">Cell membrane</keyword>
<keyword evidence="8 13" id="KW-0812">Transmembrane</keyword>
<evidence type="ECO:0000256" key="9">
    <source>
        <dbReference type="ARBA" id="ARBA00022989"/>
    </source>
</evidence>
<evidence type="ECO:0000256" key="2">
    <source>
        <dbReference type="ARBA" id="ARBA00004651"/>
    </source>
</evidence>
<dbReference type="GO" id="GO:0015297">
    <property type="term" value="F:antiporter activity"/>
    <property type="evidence" value="ECO:0007669"/>
    <property type="project" value="UniProtKB-KW"/>
</dbReference>
<organism evidence="14 15">
    <name type="scientific">Flavonifractor plautii 1_3_50AFAA</name>
    <dbReference type="NCBI Taxonomy" id="742738"/>
    <lineage>
        <taxon>Bacteria</taxon>
        <taxon>Bacillati</taxon>
        <taxon>Bacillota</taxon>
        <taxon>Clostridia</taxon>
        <taxon>Eubacteriales</taxon>
        <taxon>Oscillospiraceae</taxon>
        <taxon>Flavonifractor</taxon>
    </lineage>
</organism>
<feature type="transmembrane region" description="Helical" evidence="13">
    <location>
        <begin position="389"/>
        <end position="417"/>
    </location>
</feature>
<dbReference type="InterPro" id="IPR048279">
    <property type="entry name" value="MdtK-like"/>
</dbReference>
<evidence type="ECO:0000256" key="13">
    <source>
        <dbReference type="SAM" id="Phobius"/>
    </source>
</evidence>
<keyword evidence="11 13" id="KW-0472">Membrane</keyword>
<evidence type="ECO:0000256" key="8">
    <source>
        <dbReference type="ARBA" id="ARBA00022692"/>
    </source>
</evidence>
<dbReference type="GO" id="GO:0006811">
    <property type="term" value="P:monoatomic ion transport"/>
    <property type="evidence" value="ECO:0007669"/>
    <property type="project" value="UniProtKB-KW"/>
</dbReference>
<dbReference type="PANTHER" id="PTHR43298:SF2">
    <property type="entry name" value="FMN_FAD EXPORTER YEEO-RELATED"/>
    <property type="match status" value="1"/>
</dbReference>
<dbReference type="EMBL" id="ADLO01000105">
    <property type="protein sequence ID" value="KGF53664.1"/>
    <property type="molecule type" value="Genomic_DNA"/>
</dbReference>
<accession>A0A096D7Y8</accession>
<comment type="subcellular location">
    <subcellularLocation>
        <location evidence="2">Cell membrane</location>
        <topology evidence="2">Multi-pass membrane protein</topology>
    </subcellularLocation>
</comment>
<feature type="transmembrane region" description="Helical" evidence="13">
    <location>
        <begin position="21"/>
        <end position="43"/>
    </location>
</feature>
<proteinExistence type="inferred from homology"/>
<feature type="transmembrane region" description="Helical" evidence="13">
    <location>
        <begin position="261"/>
        <end position="281"/>
    </location>
</feature>
<dbReference type="Pfam" id="PF01554">
    <property type="entry name" value="MatE"/>
    <property type="match status" value="2"/>
</dbReference>
<evidence type="ECO:0000256" key="1">
    <source>
        <dbReference type="ARBA" id="ARBA00003408"/>
    </source>
</evidence>
<keyword evidence="6" id="KW-0050">Antiport</keyword>
<keyword evidence="10" id="KW-0406">Ion transport</keyword>
<feature type="transmembrane region" description="Helical" evidence="13">
    <location>
        <begin position="168"/>
        <end position="189"/>
    </location>
</feature>
<evidence type="ECO:0000256" key="5">
    <source>
        <dbReference type="ARBA" id="ARBA00022448"/>
    </source>
</evidence>
<dbReference type="Proteomes" id="UP000029585">
    <property type="component" value="Unassembled WGS sequence"/>
</dbReference>
<feature type="transmembrane region" description="Helical" evidence="13">
    <location>
        <begin position="63"/>
        <end position="85"/>
    </location>
</feature>
<comment type="caution">
    <text evidence="14">The sequence shown here is derived from an EMBL/GenBank/DDBJ whole genome shotgun (WGS) entry which is preliminary data.</text>
</comment>
<evidence type="ECO:0000256" key="6">
    <source>
        <dbReference type="ARBA" id="ARBA00022449"/>
    </source>
</evidence>
<feature type="transmembrane region" description="Helical" evidence="13">
    <location>
        <begin position="287"/>
        <end position="310"/>
    </location>
</feature>
<comment type="similarity">
    <text evidence="3">Belongs to the multi antimicrobial extrusion (MATE) (TC 2.A.66.1) family.</text>
</comment>
<dbReference type="PATRIC" id="fig|742738.3.peg.3587"/>
<evidence type="ECO:0000256" key="7">
    <source>
        <dbReference type="ARBA" id="ARBA00022475"/>
    </source>
</evidence>
<keyword evidence="5" id="KW-0813">Transport</keyword>
<evidence type="ECO:0000256" key="3">
    <source>
        <dbReference type="ARBA" id="ARBA00010199"/>
    </source>
</evidence>
<evidence type="ECO:0000256" key="10">
    <source>
        <dbReference type="ARBA" id="ARBA00023065"/>
    </source>
</evidence>
<feature type="transmembrane region" description="Helical" evidence="13">
    <location>
        <begin position="357"/>
        <end position="377"/>
    </location>
</feature>
<dbReference type="RefSeq" id="WP_044942870.1">
    <property type="nucleotide sequence ID" value="NZ_KN174166.1"/>
</dbReference>
<gene>
    <name evidence="14" type="ORF">HMPREF9460_03484</name>
</gene>
<feature type="transmembrane region" description="Helical" evidence="13">
    <location>
        <begin position="322"/>
        <end position="345"/>
    </location>
</feature>
<evidence type="ECO:0000313" key="15">
    <source>
        <dbReference type="Proteomes" id="UP000029585"/>
    </source>
</evidence>
<sequence>MPEQAPARSSLLFSRDALLRLIIPLVIEQLLLMTVGMADTVMVTTSGEAAVSGVSLVDNINTLIIQVFSALSTGGAVVVSQYLGRQDTDNAKAASKQLLYAMCALSLLLMGAALVLRQHILALIFGRVEADVMENALVYFLLTATAYPFMGIYNAGAALFRAMGNSKVSMFCSLVVNVINITVNAVLIFGFGMGAAGAGIGTLVSRIAAAVIIMALLNHPDHVLRVEGLLHFEFRGAIVKRILFIGIPNGMENGMFQAGKLMVLNLITTFGTSAVAANAIANSVAGVINVPGMALGLAIITVIGQCMGAGETGQAVYYTKRLVGASYLCMLVMSAALFFSAGGLVTLFHLSPEACTMAAQVLRACAVGNVLFWPLAFTLPNSLRAAGDAIFTMAVSLGSMFVCRVVLSYVFACAWGLNLGLLGVWLAMIADWVVRAAFFLFRYWRGRWKRIRVI</sequence>
<name>A0A096D7Y8_FLAPL</name>
<dbReference type="AlphaFoldDB" id="A0A096D7Y8"/>
<evidence type="ECO:0000256" key="11">
    <source>
        <dbReference type="ARBA" id="ARBA00023136"/>
    </source>
</evidence>
<feature type="transmembrane region" description="Helical" evidence="13">
    <location>
        <begin position="136"/>
        <end position="156"/>
    </location>
</feature>
<dbReference type="NCBIfam" id="TIGR00797">
    <property type="entry name" value="matE"/>
    <property type="match status" value="1"/>
</dbReference>